<feature type="transmembrane region" description="Helical" evidence="1">
    <location>
        <begin position="114"/>
        <end position="139"/>
    </location>
</feature>
<dbReference type="InterPro" id="IPR018692">
    <property type="entry name" value="DUF2189"/>
</dbReference>
<feature type="transmembrane region" description="Helical" evidence="1">
    <location>
        <begin position="159"/>
        <end position="187"/>
    </location>
</feature>
<protein>
    <submittedName>
        <fullName evidence="2">Membrane protein</fullName>
    </submittedName>
</protein>
<dbReference type="Proteomes" id="UP000027725">
    <property type="component" value="Unassembled WGS sequence"/>
</dbReference>
<name>A0A074TK24_9RHOB</name>
<dbReference type="Pfam" id="PF09955">
    <property type="entry name" value="DUF2189"/>
    <property type="match status" value="1"/>
</dbReference>
<evidence type="ECO:0000256" key="1">
    <source>
        <dbReference type="SAM" id="Phobius"/>
    </source>
</evidence>
<keyword evidence="1" id="KW-1133">Transmembrane helix</keyword>
<comment type="caution">
    <text evidence="2">The sequence shown here is derived from an EMBL/GenBank/DDBJ whole genome shotgun (WGS) entry which is preliminary data.</text>
</comment>
<dbReference type="AlphaFoldDB" id="A0A074TK24"/>
<gene>
    <name evidence="2" type="ORF">DL1_04560</name>
</gene>
<reference evidence="2 3" key="1">
    <citation type="submission" date="2014-03" db="EMBL/GenBank/DDBJ databases">
        <title>The draft genome sequence of Thioclava dalianensis DLFJ1-1.</title>
        <authorList>
            <person name="Lai Q."/>
            <person name="Shao Z."/>
        </authorList>
    </citation>
    <scope>NUCLEOTIDE SEQUENCE [LARGE SCALE GENOMIC DNA]</scope>
    <source>
        <strain evidence="2 3">DLFJ1-1</strain>
    </source>
</reference>
<accession>A0A074TK24</accession>
<evidence type="ECO:0000313" key="2">
    <source>
        <dbReference type="EMBL" id="KEP69328.1"/>
    </source>
</evidence>
<dbReference type="STRING" id="1185766.SAMN05216224_10751"/>
<dbReference type="EMBL" id="JHEH01000015">
    <property type="protein sequence ID" value="KEP69328.1"/>
    <property type="molecule type" value="Genomic_DNA"/>
</dbReference>
<sequence length="255" mass="28147">MTEPSELPEFQDLAVSDIPRILRLGWEDFRRAPAFGLFFSGFYVLGGLVLWLVLSADGQEWWLFPFVLGFPLLAPFAAIGLYEVSRRIEQGTPLLWKPVISCCLSQKDRQIPSMAMLILMMFMFWVFVAHTVFALFMGLSAFTNVSSSPEILFTVNGLMMLAVGGVIGAGFAVVLFSVTVIGLPLLLDREIDIVTAMIASVAAVRRNAMAMALWALTIALGLFAAMVPLFLGLLVVMPVLGHASWHMYRHVTRTA</sequence>
<feature type="transmembrane region" description="Helical" evidence="1">
    <location>
        <begin position="208"/>
        <end position="237"/>
    </location>
</feature>
<keyword evidence="1" id="KW-0812">Transmembrane</keyword>
<dbReference type="eggNOG" id="COG5473">
    <property type="taxonomic scope" value="Bacteria"/>
</dbReference>
<evidence type="ECO:0000313" key="3">
    <source>
        <dbReference type="Proteomes" id="UP000027725"/>
    </source>
</evidence>
<feature type="transmembrane region" description="Helical" evidence="1">
    <location>
        <begin position="32"/>
        <end position="55"/>
    </location>
</feature>
<proteinExistence type="predicted"/>
<keyword evidence="1" id="KW-0472">Membrane</keyword>
<feature type="transmembrane region" description="Helical" evidence="1">
    <location>
        <begin position="61"/>
        <end position="82"/>
    </location>
</feature>
<organism evidence="2 3">
    <name type="scientific">Thioclava dalianensis</name>
    <dbReference type="NCBI Taxonomy" id="1185766"/>
    <lineage>
        <taxon>Bacteria</taxon>
        <taxon>Pseudomonadati</taxon>
        <taxon>Pseudomonadota</taxon>
        <taxon>Alphaproteobacteria</taxon>
        <taxon>Rhodobacterales</taxon>
        <taxon>Paracoccaceae</taxon>
        <taxon>Thioclava</taxon>
    </lineage>
</organism>
<keyword evidence="3" id="KW-1185">Reference proteome</keyword>